<dbReference type="AlphaFoldDB" id="A0A3D8MB85"/>
<evidence type="ECO:0000313" key="14">
    <source>
        <dbReference type="EMBL" id="RDV27560.1"/>
    </source>
</evidence>
<evidence type="ECO:0000256" key="7">
    <source>
        <dbReference type="NCBIfam" id="TIGR01132"/>
    </source>
</evidence>
<keyword evidence="6" id="KW-0413">Isomerase</keyword>
<proteinExistence type="inferred from homology"/>
<dbReference type="InterPro" id="IPR005845">
    <property type="entry name" value="A-D-PHexomutase_a/b/a-II"/>
</dbReference>
<evidence type="ECO:0000256" key="6">
    <source>
        <dbReference type="ARBA" id="ARBA00023235"/>
    </source>
</evidence>
<dbReference type="InterPro" id="IPR005844">
    <property type="entry name" value="A-D-PHexomutase_a/b/a-I"/>
</dbReference>
<protein>
    <recommendedName>
        <fullName evidence="7">Phosphoglucomutase</fullName>
        <ecNumber evidence="7">5.4.2.2</ecNumber>
    </recommendedName>
</protein>
<dbReference type="Pfam" id="PF02879">
    <property type="entry name" value="PGM_PMM_II"/>
    <property type="match status" value="1"/>
</dbReference>
<feature type="region of interest" description="Disordered" evidence="9">
    <location>
        <begin position="146"/>
        <end position="174"/>
    </location>
</feature>
<dbReference type="CDD" id="cd05801">
    <property type="entry name" value="PGM_like3"/>
    <property type="match status" value="1"/>
</dbReference>
<dbReference type="SUPFAM" id="SSF55957">
    <property type="entry name" value="Phosphoglucomutase, C-terminal domain"/>
    <property type="match status" value="1"/>
</dbReference>
<dbReference type="Gene3D" id="3.30.310.50">
    <property type="entry name" value="Alpha-D-phosphohexomutase, C-terminal domain"/>
    <property type="match status" value="1"/>
</dbReference>
<evidence type="ECO:0000256" key="8">
    <source>
        <dbReference type="RuleBase" id="RU004326"/>
    </source>
</evidence>
<keyword evidence="4 8" id="KW-0479">Metal-binding</keyword>
<evidence type="ECO:0000256" key="9">
    <source>
        <dbReference type="SAM" id="MobiDB-lite"/>
    </source>
</evidence>
<feature type="domain" description="Alpha-D-phosphohexomutase alpha/beta/alpha" evidence="11">
    <location>
        <begin position="41"/>
        <end position="183"/>
    </location>
</feature>
<dbReference type="GO" id="GO:0004614">
    <property type="term" value="F:phosphoglucomutase activity"/>
    <property type="evidence" value="ECO:0007669"/>
    <property type="project" value="UniProtKB-UniRule"/>
</dbReference>
<dbReference type="Gene3D" id="3.40.120.10">
    <property type="entry name" value="Alpha-D-Glucose-1,6-Bisphosphate, subunit A, domain 3"/>
    <property type="match status" value="3"/>
</dbReference>
<evidence type="ECO:0000256" key="4">
    <source>
        <dbReference type="ARBA" id="ARBA00022723"/>
    </source>
</evidence>
<dbReference type="InterPro" id="IPR016055">
    <property type="entry name" value="A-D-PHexomutase_a/b/a-I/II/III"/>
</dbReference>
<dbReference type="InterPro" id="IPR005843">
    <property type="entry name" value="A-D-PHexomutase_C"/>
</dbReference>
<dbReference type="Proteomes" id="UP000256561">
    <property type="component" value="Unassembled WGS sequence"/>
</dbReference>
<sequence>MALHPQAGQPAAPEQLINVAQLVSQYYSYNPNPADPAEAVSFGTSGHRGSAMHATFTDTHISAICQALAEYRLEQGYTGPLFIGKDTHALSEPAMMTAIEVLAANEVKVVIQRSDNASRGYTPTPVISRTIVRYNRGRQDELADGVVITPSHNPPEDGGFKYNPPDGGPADSDVTSQIQKRANDLIAGGNKGVKRLDLRSAMASGKVSEQDFMEPYIDDLAEVIDMQAIAKAGLKLGTDPLGGAGVGYWQRIAEKYGLDITVVNDKVDPQFGFMRRDKDGKLRMDCSSAYAMAGLIELKDKFDLAFGNDPDFDRHGIVCKSSGLMNPNHYLAVAIDYLYQHRPQWPASLTVGKTLVSSSMIDRVASALGKTLAEMPVGFKWFVQGMANSEIGFAGEESAGGIFLQRDGNTWATDKDGFILCLLAAEILAVTGKDPGEHYQALTQRFGSPCYQRTDVAASLEEKAKLSAMDASVVTSDTLAGERIESVQTHAPGNNAAIGGVKVSTANGWFAARPSGTEQIYKIYAESFNGETHLHELLKEAEQLVAKIIK</sequence>
<dbReference type="EMBL" id="QRHA01000003">
    <property type="protein sequence ID" value="RDV27560.1"/>
    <property type="molecule type" value="Genomic_DNA"/>
</dbReference>
<name>A0A3D8MB85_9ALTE</name>
<dbReference type="PANTHER" id="PTHR45745">
    <property type="entry name" value="PHOSPHOMANNOMUTASE 45A"/>
    <property type="match status" value="1"/>
</dbReference>
<dbReference type="Pfam" id="PF02878">
    <property type="entry name" value="PGM_PMM_I"/>
    <property type="match status" value="1"/>
</dbReference>
<dbReference type="GO" id="GO:0008973">
    <property type="term" value="F:phosphopentomutase activity"/>
    <property type="evidence" value="ECO:0007669"/>
    <property type="project" value="TreeGrafter"/>
</dbReference>
<evidence type="ECO:0000256" key="2">
    <source>
        <dbReference type="ARBA" id="ARBA00010231"/>
    </source>
</evidence>
<dbReference type="GO" id="GO:0005975">
    <property type="term" value="P:carbohydrate metabolic process"/>
    <property type="evidence" value="ECO:0007669"/>
    <property type="project" value="UniProtKB-UniRule"/>
</dbReference>
<organism evidence="14 15">
    <name type="scientific">Alteromonas aestuariivivens</name>
    <dbReference type="NCBI Taxonomy" id="1938339"/>
    <lineage>
        <taxon>Bacteria</taxon>
        <taxon>Pseudomonadati</taxon>
        <taxon>Pseudomonadota</taxon>
        <taxon>Gammaproteobacteria</taxon>
        <taxon>Alteromonadales</taxon>
        <taxon>Alteromonadaceae</taxon>
        <taxon>Alteromonas/Salinimonas group</taxon>
        <taxon>Alteromonas</taxon>
    </lineage>
</organism>
<dbReference type="PANTHER" id="PTHR45745:SF1">
    <property type="entry name" value="PHOSPHOGLUCOMUTASE 2B-RELATED"/>
    <property type="match status" value="1"/>
</dbReference>
<evidence type="ECO:0000256" key="3">
    <source>
        <dbReference type="ARBA" id="ARBA00022553"/>
    </source>
</evidence>
<keyword evidence="15" id="KW-1185">Reference proteome</keyword>
<dbReference type="GO" id="GO:0006166">
    <property type="term" value="P:purine ribonucleoside salvage"/>
    <property type="evidence" value="ECO:0007669"/>
    <property type="project" value="TreeGrafter"/>
</dbReference>
<comment type="caution">
    <text evidence="14">The sequence shown here is derived from an EMBL/GenBank/DDBJ whole genome shotgun (WGS) entry which is preliminary data.</text>
</comment>
<dbReference type="OrthoDB" id="9806956at2"/>
<dbReference type="RefSeq" id="WP_115592459.1">
    <property type="nucleotide sequence ID" value="NZ_QRHA01000003.1"/>
</dbReference>
<keyword evidence="5 8" id="KW-0460">Magnesium</keyword>
<feature type="domain" description="Alpha-D-phosphohexomutase alpha/beta/alpha" evidence="12">
    <location>
        <begin position="214"/>
        <end position="320"/>
    </location>
</feature>
<feature type="domain" description="Alpha-D-phosphohexomutase alpha/beta/alpha" evidence="13">
    <location>
        <begin position="326"/>
        <end position="446"/>
    </location>
</feature>
<dbReference type="InterPro" id="IPR016066">
    <property type="entry name" value="A-D-PHexomutase_CS"/>
</dbReference>
<dbReference type="InterPro" id="IPR005852">
    <property type="entry name" value="PGM_a-D-Glc-sp"/>
</dbReference>
<evidence type="ECO:0000256" key="5">
    <source>
        <dbReference type="ARBA" id="ARBA00022842"/>
    </source>
</evidence>
<gene>
    <name evidence="14" type="ORF">DXV75_05915</name>
</gene>
<dbReference type="GO" id="GO:0000287">
    <property type="term" value="F:magnesium ion binding"/>
    <property type="evidence" value="ECO:0007669"/>
    <property type="project" value="InterPro"/>
</dbReference>
<evidence type="ECO:0000259" key="11">
    <source>
        <dbReference type="Pfam" id="PF02878"/>
    </source>
</evidence>
<dbReference type="InterPro" id="IPR005846">
    <property type="entry name" value="A-D-PHexomutase_a/b/a-III"/>
</dbReference>
<evidence type="ECO:0000259" key="10">
    <source>
        <dbReference type="Pfam" id="PF00408"/>
    </source>
</evidence>
<dbReference type="EC" id="5.4.2.2" evidence="7"/>
<accession>A0A3D8MB85</accession>
<dbReference type="Pfam" id="PF00408">
    <property type="entry name" value="PGM_PMM_IV"/>
    <property type="match status" value="1"/>
</dbReference>
<dbReference type="Pfam" id="PF02880">
    <property type="entry name" value="PGM_PMM_III"/>
    <property type="match status" value="1"/>
</dbReference>
<evidence type="ECO:0000259" key="12">
    <source>
        <dbReference type="Pfam" id="PF02879"/>
    </source>
</evidence>
<comment type="cofactor">
    <cofactor evidence="1">
        <name>Mg(2+)</name>
        <dbReference type="ChEBI" id="CHEBI:18420"/>
    </cofactor>
</comment>
<keyword evidence="3" id="KW-0597">Phosphoprotein</keyword>
<evidence type="ECO:0000313" key="15">
    <source>
        <dbReference type="Proteomes" id="UP000256561"/>
    </source>
</evidence>
<reference evidence="15" key="1">
    <citation type="submission" date="2018-08" db="EMBL/GenBank/DDBJ databases">
        <authorList>
            <person name="Zhang J."/>
            <person name="Du Z.-J."/>
        </authorList>
    </citation>
    <scope>NUCLEOTIDE SEQUENCE [LARGE SCALE GENOMIC DNA]</scope>
    <source>
        <strain evidence="15">KCTC 52655</strain>
    </source>
</reference>
<evidence type="ECO:0000256" key="1">
    <source>
        <dbReference type="ARBA" id="ARBA00001946"/>
    </source>
</evidence>
<evidence type="ECO:0000259" key="13">
    <source>
        <dbReference type="Pfam" id="PF02880"/>
    </source>
</evidence>
<dbReference type="SUPFAM" id="SSF53738">
    <property type="entry name" value="Phosphoglucomutase, first 3 domains"/>
    <property type="match status" value="3"/>
</dbReference>
<dbReference type="InterPro" id="IPR036900">
    <property type="entry name" value="A-D-PHexomutase_C_sf"/>
</dbReference>
<dbReference type="NCBIfam" id="TIGR01132">
    <property type="entry name" value="pgm"/>
    <property type="match status" value="1"/>
</dbReference>
<feature type="domain" description="Alpha-D-phosphohexomutase C-terminal" evidence="10">
    <location>
        <begin position="490"/>
        <end position="540"/>
    </location>
</feature>
<comment type="similarity">
    <text evidence="2 8">Belongs to the phosphohexose mutase family.</text>
</comment>
<dbReference type="PROSITE" id="PS00710">
    <property type="entry name" value="PGM_PMM"/>
    <property type="match status" value="1"/>
</dbReference>